<dbReference type="Pfam" id="PF13879">
    <property type="entry name" value="Hmw_CFAP97"/>
    <property type="match status" value="1"/>
</dbReference>
<dbReference type="HOGENOM" id="CLU_1375436_0_0_1"/>
<dbReference type="InterPro" id="IPR029488">
    <property type="entry name" value="Hmw/CFAP97"/>
</dbReference>
<protein>
    <submittedName>
        <fullName evidence="3">Uncharacterized protein</fullName>
    </submittedName>
</protein>
<dbReference type="AlphaFoldDB" id="K3WR44"/>
<name>K3WR44_GLOUD</name>
<dbReference type="EMBL" id="GL376629">
    <property type="status" value="NOT_ANNOTATED_CDS"/>
    <property type="molecule type" value="Genomic_DNA"/>
</dbReference>
<comment type="similarity">
    <text evidence="1">Belongs to the CFAP97 family.</text>
</comment>
<reference evidence="4" key="2">
    <citation type="submission" date="2010-04" db="EMBL/GenBank/DDBJ databases">
        <authorList>
            <person name="Buell R."/>
            <person name="Hamilton J."/>
            <person name="Hostetler J."/>
        </authorList>
    </citation>
    <scope>NUCLEOTIDE SEQUENCE [LARGE SCALE GENOMIC DNA]</scope>
    <source>
        <strain evidence="4">DAOM:BR144</strain>
    </source>
</reference>
<accession>K3WR44</accession>
<reference evidence="4" key="1">
    <citation type="journal article" date="2010" name="Genome Biol.">
        <title>Genome sequence of the necrotrophic plant pathogen Pythium ultimum reveals original pathogenicity mechanisms and effector repertoire.</title>
        <authorList>
            <person name="Levesque C.A."/>
            <person name="Brouwer H."/>
            <person name="Cano L."/>
            <person name="Hamilton J.P."/>
            <person name="Holt C."/>
            <person name="Huitema E."/>
            <person name="Raffaele S."/>
            <person name="Robideau G.P."/>
            <person name="Thines M."/>
            <person name="Win J."/>
            <person name="Zerillo M.M."/>
            <person name="Beakes G.W."/>
            <person name="Boore J.L."/>
            <person name="Busam D."/>
            <person name="Dumas B."/>
            <person name="Ferriera S."/>
            <person name="Fuerstenberg S.I."/>
            <person name="Gachon C.M."/>
            <person name="Gaulin E."/>
            <person name="Govers F."/>
            <person name="Grenville-Briggs L."/>
            <person name="Horner N."/>
            <person name="Hostetler J."/>
            <person name="Jiang R.H."/>
            <person name="Johnson J."/>
            <person name="Krajaejun T."/>
            <person name="Lin H."/>
            <person name="Meijer H.J."/>
            <person name="Moore B."/>
            <person name="Morris P."/>
            <person name="Phuntmart V."/>
            <person name="Puiu D."/>
            <person name="Shetty J."/>
            <person name="Stajich J.E."/>
            <person name="Tripathy S."/>
            <person name="Wawra S."/>
            <person name="van West P."/>
            <person name="Whitty B.R."/>
            <person name="Coutinho P.M."/>
            <person name="Henrissat B."/>
            <person name="Martin F."/>
            <person name="Thomas P.D."/>
            <person name="Tyler B.M."/>
            <person name="De Vries R.P."/>
            <person name="Kamoun S."/>
            <person name="Yandell M."/>
            <person name="Tisserat N."/>
            <person name="Buell C.R."/>
        </authorList>
    </citation>
    <scope>NUCLEOTIDE SEQUENCE</scope>
    <source>
        <strain evidence="4">DAOM:BR144</strain>
    </source>
</reference>
<evidence type="ECO:0000256" key="2">
    <source>
        <dbReference type="SAM" id="MobiDB-lite"/>
    </source>
</evidence>
<reference evidence="3" key="3">
    <citation type="submission" date="2015-02" db="UniProtKB">
        <authorList>
            <consortium name="EnsemblProtists"/>
        </authorList>
    </citation>
    <scope>IDENTIFICATION</scope>
    <source>
        <strain evidence="3">DAOM BR144</strain>
    </source>
</reference>
<dbReference type="eggNOG" id="ENOG502R8H8">
    <property type="taxonomic scope" value="Eukaryota"/>
</dbReference>
<feature type="region of interest" description="Disordered" evidence="2">
    <location>
        <begin position="44"/>
        <end position="76"/>
    </location>
</feature>
<evidence type="ECO:0000313" key="4">
    <source>
        <dbReference type="Proteomes" id="UP000019132"/>
    </source>
</evidence>
<proteinExistence type="inferred from homology"/>
<dbReference type="Proteomes" id="UP000019132">
    <property type="component" value="Unassembled WGS sequence"/>
</dbReference>
<evidence type="ECO:0000313" key="3">
    <source>
        <dbReference type="EnsemblProtists" id="PYU1_T007438"/>
    </source>
</evidence>
<dbReference type="EnsemblProtists" id="PYU1_T007438">
    <property type="protein sequence ID" value="PYU1_T007438"/>
    <property type="gene ID" value="PYU1_G007422"/>
</dbReference>
<organism evidence="3 4">
    <name type="scientific">Globisporangium ultimum (strain ATCC 200006 / CBS 805.95 / DAOM BR144)</name>
    <name type="common">Pythium ultimum</name>
    <dbReference type="NCBI Taxonomy" id="431595"/>
    <lineage>
        <taxon>Eukaryota</taxon>
        <taxon>Sar</taxon>
        <taxon>Stramenopiles</taxon>
        <taxon>Oomycota</taxon>
        <taxon>Peronosporomycetes</taxon>
        <taxon>Pythiales</taxon>
        <taxon>Pythiaceae</taxon>
        <taxon>Globisporangium</taxon>
    </lineage>
</organism>
<sequence>SVTLIAKSKSAAAKSRQAQIARENLFLIQKIIALNHIPPSLSSIHKKMTTAGGAPRPSSARSQSLKPGNHADSEIPQVIPLSLPPKSHVCPYQKPQVPPAACHPLYTHDSATMGNNFADRNGGTLSFDVSNQNRRKRAQTQIVDDNKKLLRQILSARTAYSRSQYSEEEHKRLQLRRNVSKHPQHRTAGDIAYAYAHIK</sequence>
<dbReference type="InParanoid" id="K3WR44"/>
<dbReference type="VEuPathDB" id="FungiDB:PYU1_G007422"/>
<evidence type="ECO:0000256" key="1">
    <source>
        <dbReference type="ARBA" id="ARBA00008315"/>
    </source>
</evidence>
<keyword evidence="4" id="KW-1185">Reference proteome</keyword>